<comment type="caution">
    <text evidence="1">The sequence shown here is derived from an EMBL/GenBank/DDBJ whole genome shotgun (WGS) entry which is preliminary data.</text>
</comment>
<name>A0ABR0PFI7_GOSAR</name>
<dbReference type="PANTHER" id="PTHR33116:SF86">
    <property type="entry name" value="REVERSE TRANSCRIPTASE DOMAIN-CONTAINING PROTEIN"/>
    <property type="match status" value="1"/>
</dbReference>
<dbReference type="PANTHER" id="PTHR33116">
    <property type="entry name" value="REVERSE TRANSCRIPTASE ZINC-BINDING DOMAIN-CONTAINING PROTEIN-RELATED-RELATED"/>
    <property type="match status" value="1"/>
</dbReference>
<sequence>MDPLSPYLFLFCMEAFSRMLIHAQENNTLRGIRASRDGPRINHLFFADDALLFVRNKRSDIECLVNMLNTFSNISGSTAGQRGYYLLGAKKSSLKRFFNLFLRMGGLGFRDVRLFNLALLGRQVWRLLNNTDSLYFKVLSSKYFPDGNIFHAKKVDKASFTWLSIAAAVHIFKDGFGWRVGNGEKINIRADNWGMEGLNGDVVISNTLNQCVKSVKDLWHMDRRSWDVNKVKQVYGQDWSVKICDIPIGDVGGDFQRVSWLCDIRCFAWSRISCDFTCFSGGGPSEVVLGLSLCSVPGGEFRGSIFSILGAFLVEVGGGDTSKSVHQSPWHSYSRLKVGHEILPTNGKIASIRLGFNKRFRRCGADVETLLHALRDCPTSRAVLSRRGWSRSFISKTYDHCIDWLEDLMCVLDKRAMADLMTILWNCWNNRNNFIFRGKEEEAQLIWERASNLSKEFRICNMLHEPLISQNIVEKRWVKPPKGFLKINFDATVGETRIGYGTVIKDEEGFVWGGGGGFKVGSCASGRGDDFSTGQARAHRNVANDSRTKFPISG</sequence>
<keyword evidence="2" id="KW-1185">Reference proteome</keyword>
<protein>
    <recommendedName>
        <fullName evidence="3">Reverse transcriptase</fullName>
    </recommendedName>
</protein>
<accession>A0ABR0PFI7</accession>
<gene>
    <name evidence="1" type="ORF">PVK06_024970</name>
</gene>
<dbReference type="Proteomes" id="UP001358586">
    <property type="component" value="Chromosome 7"/>
</dbReference>
<evidence type="ECO:0000313" key="1">
    <source>
        <dbReference type="EMBL" id="KAK5819935.1"/>
    </source>
</evidence>
<evidence type="ECO:0008006" key="3">
    <source>
        <dbReference type="Google" id="ProtNLM"/>
    </source>
</evidence>
<dbReference type="EMBL" id="JARKNE010000007">
    <property type="protein sequence ID" value="KAK5819935.1"/>
    <property type="molecule type" value="Genomic_DNA"/>
</dbReference>
<reference evidence="1 2" key="1">
    <citation type="submission" date="2023-03" db="EMBL/GenBank/DDBJ databases">
        <title>WGS of Gossypium arboreum.</title>
        <authorList>
            <person name="Yu D."/>
        </authorList>
    </citation>
    <scope>NUCLEOTIDE SEQUENCE [LARGE SCALE GENOMIC DNA]</scope>
    <source>
        <tissue evidence="1">Leaf</tissue>
    </source>
</reference>
<evidence type="ECO:0000313" key="2">
    <source>
        <dbReference type="Proteomes" id="UP001358586"/>
    </source>
</evidence>
<proteinExistence type="predicted"/>
<organism evidence="1 2">
    <name type="scientific">Gossypium arboreum</name>
    <name type="common">Tree cotton</name>
    <name type="synonym">Gossypium nanking</name>
    <dbReference type="NCBI Taxonomy" id="29729"/>
    <lineage>
        <taxon>Eukaryota</taxon>
        <taxon>Viridiplantae</taxon>
        <taxon>Streptophyta</taxon>
        <taxon>Embryophyta</taxon>
        <taxon>Tracheophyta</taxon>
        <taxon>Spermatophyta</taxon>
        <taxon>Magnoliopsida</taxon>
        <taxon>eudicotyledons</taxon>
        <taxon>Gunneridae</taxon>
        <taxon>Pentapetalae</taxon>
        <taxon>rosids</taxon>
        <taxon>malvids</taxon>
        <taxon>Malvales</taxon>
        <taxon>Malvaceae</taxon>
        <taxon>Malvoideae</taxon>
        <taxon>Gossypium</taxon>
    </lineage>
</organism>